<dbReference type="OrthoDB" id="343296at2759"/>
<evidence type="ECO:0000256" key="2">
    <source>
        <dbReference type="ARBA" id="ARBA00022837"/>
    </source>
</evidence>
<dbReference type="InterPro" id="IPR002048">
    <property type="entry name" value="EF_hand_dom"/>
</dbReference>
<dbReference type="Pfam" id="PF00036">
    <property type="entry name" value="EF-hand_1"/>
    <property type="match status" value="1"/>
</dbReference>
<keyword evidence="1" id="KW-0677">Repeat</keyword>
<keyword evidence="2" id="KW-0106">Calcium</keyword>
<evidence type="ECO:0000256" key="1">
    <source>
        <dbReference type="ARBA" id="ARBA00022737"/>
    </source>
</evidence>
<protein>
    <recommendedName>
        <fullName evidence="4">EF-hand domain-containing protein</fullName>
    </recommendedName>
</protein>
<feature type="region of interest" description="Disordered" evidence="3">
    <location>
        <begin position="1"/>
        <end position="50"/>
    </location>
</feature>
<dbReference type="InterPro" id="IPR011992">
    <property type="entry name" value="EF-hand-dom_pair"/>
</dbReference>
<comment type="caution">
    <text evidence="5">The sequence shown here is derived from an EMBL/GenBank/DDBJ whole genome shotgun (WGS) entry which is preliminary data.</text>
</comment>
<accession>A0A2S4PV66</accession>
<evidence type="ECO:0000259" key="4">
    <source>
        <dbReference type="PROSITE" id="PS50222"/>
    </source>
</evidence>
<evidence type="ECO:0000313" key="6">
    <source>
        <dbReference type="Proteomes" id="UP000237438"/>
    </source>
</evidence>
<feature type="domain" description="EF-hand" evidence="4">
    <location>
        <begin position="144"/>
        <end position="179"/>
    </location>
</feature>
<dbReference type="Pfam" id="PF13499">
    <property type="entry name" value="EF-hand_7"/>
    <property type="match status" value="1"/>
</dbReference>
<dbReference type="PANTHER" id="PTHR23050">
    <property type="entry name" value="CALCIUM BINDING PROTEIN"/>
    <property type="match status" value="1"/>
</dbReference>
<dbReference type="FunFam" id="1.10.238.10:FF:000172">
    <property type="entry name" value="Cell division control protein"/>
    <property type="match status" value="1"/>
</dbReference>
<dbReference type="STRING" id="225359.A0A2S4PV66"/>
<sequence length="211" mass="23546">MASTSQQPLSSFPSRTYNTKLKLPPTNIVRDHNRDRASHGQTGASNHLNSISEEQREEISEAFNLFDLDKDQHIDYHEFKVALKALGFDLPKNNIVNLLTSHGTSQPSQAQGHGKSTNTVPLSRPLLSFPAFQSIAAKLIAERDPRDEILRAFELFDMDNKGIINLDDLRRVAQDLGEGLEDEELIAMIEEFDLDGKGGVGREEFVNICMG</sequence>
<feature type="compositionally biased region" description="Polar residues" evidence="3">
    <location>
        <begin position="39"/>
        <end position="49"/>
    </location>
</feature>
<feature type="domain" description="EF-hand" evidence="4">
    <location>
        <begin position="54"/>
        <end position="89"/>
    </location>
</feature>
<organism evidence="5 6">
    <name type="scientific">Erysiphe pulchra</name>
    <dbReference type="NCBI Taxonomy" id="225359"/>
    <lineage>
        <taxon>Eukaryota</taxon>
        <taxon>Fungi</taxon>
        <taxon>Dikarya</taxon>
        <taxon>Ascomycota</taxon>
        <taxon>Pezizomycotina</taxon>
        <taxon>Leotiomycetes</taxon>
        <taxon>Erysiphales</taxon>
        <taxon>Erysiphaceae</taxon>
        <taxon>Erysiphe</taxon>
    </lineage>
</organism>
<dbReference type="SUPFAM" id="SSF47473">
    <property type="entry name" value="EF-hand"/>
    <property type="match status" value="1"/>
</dbReference>
<feature type="domain" description="EF-hand" evidence="4">
    <location>
        <begin position="180"/>
        <end position="211"/>
    </location>
</feature>
<feature type="compositionally biased region" description="Polar residues" evidence="3">
    <location>
        <begin position="1"/>
        <end position="19"/>
    </location>
</feature>
<dbReference type="InterPro" id="IPR050145">
    <property type="entry name" value="Centrin_CML-like"/>
</dbReference>
<dbReference type="AlphaFoldDB" id="A0A2S4PV66"/>
<dbReference type="PROSITE" id="PS50222">
    <property type="entry name" value="EF_HAND_2"/>
    <property type="match status" value="3"/>
</dbReference>
<dbReference type="CDD" id="cd00051">
    <property type="entry name" value="EFh"/>
    <property type="match status" value="1"/>
</dbReference>
<dbReference type="Proteomes" id="UP000237438">
    <property type="component" value="Unassembled WGS sequence"/>
</dbReference>
<reference evidence="5 6" key="1">
    <citation type="submission" date="2017-10" db="EMBL/GenBank/DDBJ databases">
        <title>Development of genomic resources for the powdery mildew, Erysiphe pulchra.</title>
        <authorList>
            <person name="Wadl P.A."/>
            <person name="Mack B.M."/>
            <person name="Moore G."/>
            <person name="Beltz S.B."/>
        </authorList>
    </citation>
    <scope>NUCLEOTIDE SEQUENCE [LARGE SCALE GENOMIC DNA]</scope>
    <source>
        <strain evidence="5">Cflorida</strain>
    </source>
</reference>
<proteinExistence type="predicted"/>
<dbReference type="GO" id="GO:0005509">
    <property type="term" value="F:calcium ion binding"/>
    <property type="evidence" value="ECO:0007669"/>
    <property type="project" value="InterPro"/>
</dbReference>
<dbReference type="InterPro" id="IPR018247">
    <property type="entry name" value="EF_Hand_1_Ca_BS"/>
</dbReference>
<dbReference type="EMBL" id="PEDP01000459">
    <property type="protein sequence ID" value="POS85915.1"/>
    <property type="molecule type" value="Genomic_DNA"/>
</dbReference>
<dbReference type="Gene3D" id="1.10.238.10">
    <property type="entry name" value="EF-hand"/>
    <property type="match status" value="2"/>
</dbReference>
<name>A0A2S4PV66_9PEZI</name>
<keyword evidence="6" id="KW-1185">Reference proteome</keyword>
<dbReference type="PROSITE" id="PS00018">
    <property type="entry name" value="EF_HAND_1"/>
    <property type="match status" value="1"/>
</dbReference>
<evidence type="ECO:0000256" key="3">
    <source>
        <dbReference type="SAM" id="MobiDB-lite"/>
    </source>
</evidence>
<gene>
    <name evidence="5" type="ORF">EPUL_002225</name>
</gene>
<dbReference type="SMART" id="SM00054">
    <property type="entry name" value="EFh"/>
    <property type="match status" value="3"/>
</dbReference>
<feature type="compositionally biased region" description="Basic and acidic residues" evidence="3">
    <location>
        <begin position="29"/>
        <end position="38"/>
    </location>
</feature>
<evidence type="ECO:0000313" key="5">
    <source>
        <dbReference type="EMBL" id="POS85915.1"/>
    </source>
</evidence>